<dbReference type="EMBL" id="SGPL01000040">
    <property type="protein sequence ID" value="THH19610.1"/>
    <property type="molecule type" value="Genomic_DNA"/>
</dbReference>
<dbReference type="OrthoDB" id="2530165at2759"/>
<reference evidence="2 3" key="1">
    <citation type="submission" date="2019-02" db="EMBL/GenBank/DDBJ databases">
        <title>Genome sequencing of the rare red list fungi Bondarzewia mesenterica.</title>
        <authorList>
            <person name="Buettner E."/>
            <person name="Kellner H."/>
        </authorList>
    </citation>
    <scope>NUCLEOTIDE SEQUENCE [LARGE SCALE GENOMIC DNA]</scope>
    <source>
        <strain evidence="2 3">DSM 108281</strain>
    </source>
</reference>
<accession>A0A4S4M9J2</accession>
<feature type="compositionally biased region" description="Basic and acidic residues" evidence="1">
    <location>
        <begin position="120"/>
        <end position="129"/>
    </location>
</feature>
<evidence type="ECO:0000313" key="2">
    <source>
        <dbReference type="EMBL" id="THH19610.1"/>
    </source>
</evidence>
<dbReference type="Gene3D" id="1.10.238.10">
    <property type="entry name" value="EF-hand"/>
    <property type="match status" value="1"/>
</dbReference>
<protein>
    <recommendedName>
        <fullName evidence="4">EF-hand domain-containing protein</fullName>
    </recommendedName>
</protein>
<comment type="caution">
    <text evidence="2">The sequence shown here is derived from an EMBL/GenBank/DDBJ whole genome shotgun (WGS) entry which is preliminary data.</text>
</comment>
<feature type="compositionally biased region" description="Basic residues" evidence="1">
    <location>
        <begin position="197"/>
        <end position="211"/>
    </location>
</feature>
<gene>
    <name evidence="2" type="ORF">EW146_g1599</name>
</gene>
<dbReference type="InterPro" id="IPR011992">
    <property type="entry name" value="EF-hand-dom_pair"/>
</dbReference>
<feature type="compositionally biased region" description="Acidic residues" evidence="1">
    <location>
        <begin position="168"/>
        <end position="182"/>
    </location>
</feature>
<dbReference type="Proteomes" id="UP000310158">
    <property type="component" value="Unassembled WGS sequence"/>
</dbReference>
<proteinExistence type="predicted"/>
<keyword evidence="3" id="KW-1185">Reference proteome</keyword>
<feature type="compositionally biased region" description="Low complexity" evidence="1">
    <location>
        <begin position="212"/>
        <end position="223"/>
    </location>
</feature>
<feature type="compositionally biased region" description="Polar residues" evidence="1">
    <location>
        <begin position="74"/>
        <end position="86"/>
    </location>
</feature>
<organism evidence="2 3">
    <name type="scientific">Bondarzewia mesenterica</name>
    <dbReference type="NCBI Taxonomy" id="1095465"/>
    <lineage>
        <taxon>Eukaryota</taxon>
        <taxon>Fungi</taxon>
        <taxon>Dikarya</taxon>
        <taxon>Basidiomycota</taxon>
        <taxon>Agaricomycotina</taxon>
        <taxon>Agaricomycetes</taxon>
        <taxon>Russulales</taxon>
        <taxon>Bondarzewiaceae</taxon>
        <taxon>Bondarzewia</taxon>
    </lineage>
</organism>
<sequence>MASSDTEDDTTFLNLSARLRSQIDRAFDKVASTTTTDDNDVASMDAAGGFIPDSGFLLDDDDDDAGGFLPPSGHASTSTLKPSQMPLSRIPSALQLLDLPPADPEILSVFRNAASGWRSARGERVGRGGEEDEGEGGGLVSRKDWRSVCAVLLEGQDDDEQPLSADQVQDDDEAEEQEEEMESSGSSSSEYIDTPTKKRKPERTRSTRTRRPSSPSEPGSPKGLTLRQKREALLAFALFFPDVDPGDTPMLSAKRLGVRELANAARALREKISAEQMVEMLEAFSTSPDKTISLADFERMMVATRMA</sequence>
<feature type="region of interest" description="Disordered" evidence="1">
    <location>
        <begin position="153"/>
        <end position="225"/>
    </location>
</feature>
<evidence type="ECO:0000256" key="1">
    <source>
        <dbReference type="SAM" id="MobiDB-lite"/>
    </source>
</evidence>
<evidence type="ECO:0000313" key="3">
    <source>
        <dbReference type="Proteomes" id="UP000310158"/>
    </source>
</evidence>
<dbReference type="SUPFAM" id="SSF47473">
    <property type="entry name" value="EF-hand"/>
    <property type="match status" value="1"/>
</dbReference>
<dbReference type="AlphaFoldDB" id="A0A4S4M9J2"/>
<evidence type="ECO:0008006" key="4">
    <source>
        <dbReference type="Google" id="ProtNLM"/>
    </source>
</evidence>
<name>A0A4S4M9J2_9AGAM</name>
<feature type="region of interest" description="Disordered" evidence="1">
    <location>
        <begin position="118"/>
        <end position="141"/>
    </location>
</feature>
<feature type="region of interest" description="Disordered" evidence="1">
    <location>
        <begin position="61"/>
        <end position="86"/>
    </location>
</feature>